<proteinExistence type="predicted"/>
<organism evidence="2 3">
    <name type="scientific">Rubus argutus</name>
    <name type="common">Southern blackberry</name>
    <dbReference type="NCBI Taxonomy" id="59490"/>
    <lineage>
        <taxon>Eukaryota</taxon>
        <taxon>Viridiplantae</taxon>
        <taxon>Streptophyta</taxon>
        <taxon>Embryophyta</taxon>
        <taxon>Tracheophyta</taxon>
        <taxon>Spermatophyta</taxon>
        <taxon>Magnoliopsida</taxon>
        <taxon>eudicotyledons</taxon>
        <taxon>Gunneridae</taxon>
        <taxon>Pentapetalae</taxon>
        <taxon>rosids</taxon>
        <taxon>fabids</taxon>
        <taxon>Rosales</taxon>
        <taxon>Rosaceae</taxon>
        <taxon>Rosoideae</taxon>
        <taxon>Rosoideae incertae sedis</taxon>
        <taxon>Rubus</taxon>
    </lineage>
</organism>
<reference evidence="2 3" key="1">
    <citation type="journal article" date="2023" name="G3 (Bethesda)">
        <title>A chromosome-length genome assembly and annotation of blackberry (Rubus argutus, cv. 'Hillquist').</title>
        <authorList>
            <person name="Bruna T."/>
            <person name="Aryal R."/>
            <person name="Dudchenko O."/>
            <person name="Sargent D.J."/>
            <person name="Mead D."/>
            <person name="Buti M."/>
            <person name="Cavallini A."/>
            <person name="Hytonen T."/>
            <person name="Andres J."/>
            <person name="Pham M."/>
            <person name="Weisz D."/>
            <person name="Mascagni F."/>
            <person name="Usai G."/>
            <person name="Natali L."/>
            <person name="Bassil N."/>
            <person name="Fernandez G.E."/>
            <person name="Lomsadze A."/>
            <person name="Armour M."/>
            <person name="Olukolu B."/>
            <person name="Poorten T."/>
            <person name="Britton C."/>
            <person name="Davik J."/>
            <person name="Ashrafi H."/>
            <person name="Aiden E.L."/>
            <person name="Borodovsky M."/>
            <person name="Worthington M."/>
        </authorList>
    </citation>
    <scope>NUCLEOTIDE SEQUENCE [LARGE SCALE GENOMIC DNA]</scope>
    <source>
        <strain evidence="2">PI 553951</strain>
    </source>
</reference>
<evidence type="ECO:0000313" key="2">
    <source>
        <dbReference type="EMBL" id="KAK9943187.1"/>
    </source>
</evidence>
<keyword evidence="3" id="KW-1185">Reference proteome</keyword>
<dbReference type="Proteomes" id="UP001457282">
    <property type="component" value="Unassembled WGS sequence"/>
</dbReference>
<feature type="region of interest" description="Disordered" evidence="1">
    <location>
        <begin position="103"/>
        <end position="137"/>
    </location>
</feature>
<dbReference type="AlphaFoldDB" id="A0AAW1Y633"/>
<evidence type="ECO:0000256" key="1">
    <source>
        <dbReference type="SAM" id="MobiDB-lite"/>
    </source>
</evidence>
<name>A0AAW1Y633_RUBAR</name>
<gene>
    <name evidence="2" type="ORF">M0R45_008805</name>
</gene>
<dbReference type="EMBL" id="JBEDUW010000002">
    <property type="protein sequence ID" value="KAK9943187.1"/>
    <property type="molecule type" value="Genomic_DNA"/>
</dbReference>
<feature type="region of interest" description="Disordered" evidence="1">
    <location>
        <begin position="49"/>
        <end position="72"/>
    </location>
</feature>
<protein>
    <submittedName>
        <fullName evidence="2">Uncharacterized protein</fullName>
    </submittedName>
</protein>
<sequence length="137" mass="14792">MNQFSIHPNLHSIHVVSNSPPITTSPISHLSQCSIGRCSSKHRRTIFTRSLNQPQSAQPSSPPTLVPARRRKLPIPPSCSPCSNQPVPAIAAVDTSCPAISMCRSRPHQAPRRFEPSSRRPGSAASFPSPPHQHAAS</sequence>
<comment type="caution">
    <text evidence="2">The sequence shown here is derived from an EMBL/GenBank/DDBJ whole genome shotgun (WGS) entry which is preliminary data.</text>
</comment>
<evidence type="ECO:0000313" key="3">
    <source>
        <dbReference type="Proteomes" id="UP001457282"/>
    </source>
</evidence>
<accession>A0AAW1Y633</accession>